<evidence type="ECO:0000313" key="1">
    <source>
        <dbReference type="EMBL" id="KAI9905688.1"/>
    </source>
</evidence>
<keyword evidence="2" id="KW-1185">Reference proteome</keyword>
<sequence>MMLRGVTRISEDSDETASLTEGKQTPVKQTVEKVENEQMQPNEEHQQKSWRQRAKRFAIEYGPVGVLTHIVLSVLSFSAIYVGVSSGVDVKAILDSVGLSNSVSNSATSSAGSFFIAYAIYKLLTPIRWPLTFAVTPIVLRVLRRRGYMQNTTNLPSSPPPTE</sequence>
<gene>
    <name evidence="1" type="ORF">PsorP6_013743</name>
</gene>
<proteinExistence type="predicted"/>
<comment type="caution">
    <text evidence="1">The sequence shown here is derived from an EMBL/GenBank/DDBJ whole genome shotgun (WGS) entry which is preliminary data.</text>
</comment>
<organism evidence="1 2">
    <name type="scientific">Peronosclerospora sorghi</name>
    <dbReference type="NCBI Taxonomy" id="230839"/>
    <lineage>
        <taxon>Eukaryota</taxon>
        <taxon>Sar</taxon>
        <taxon>Stramenopiles</taxon>
        <taxon>Oomycota</taxon>
        <taxon>Peronosporomycetes</taxon>
        <taxon>Peronosporales</taxon>
        <taxon>Peronosporaceae</taxon>
        <taxon>Peronosclerospora</taxon>
    </lineage>
</organism>
<accession>A0ACC0VIX3</accession>
<reference evidence="1 2" key="1">
    <citation type="journal article" date="2022" name="bioRxiv">
        <title>The genome of the oomycete Peronosclerospora sorghi, a cosmopolitan pathogen of maize and sorghum, is inflated with dispersed pseudogenes.</title>
        <authorList>
            <person name="Fletcher K."/>
            <person name="Martin F."/>
            <person name="Isakeit T."/>
            <person name="Cavanaugh K."/>
            <person name="Magill C."/>
            <person name="Michelmore R."/>
        </authorList>
    </citation>
    <scope>NUCLEOTIDE SEQUENCE [LARGE SCALE GENOMIC DNA]</scope>
    <source>
        <strain evidence="1">P6</strain>
    </source>
</reference>
<protein>
    <submittedName>
        <fullName evidence="1">Uncharacterized protein</fullName>
    </submittedName>
</protein>
<dbReference type="Proteomes" id="UP001163321">
    <property type="component" value="Chromosome 9"/>
</dbReference>
<dbReference type="EMBL" id="CM047588">
    <property type="protein sequence ID" value="KAI9905688.1"/>
    <property type="molecule type" value="Genomic_DNA"/>
</dbReference>
<name>A0ACC0VIX3_9STRA</name>
<evidence type="ECO:0000313" key="2">
    <source>
        <dbReference type="Proteomes" id="UP001163321"/>
    </source>
</evidence>